<organism evidence="3 4">
    <name type="scientific">Mycena rosella</name>
    <name type="common">Pink bonnet</name>
    <name type="synonym">Agaricus rosellus</name>
    <dbReference type="NCBI Taxonomy" id="1033263"/>
    <lineage>
        <taxon>Eukaryota</taxon>
        <taxon>Fungi</taxon>
        <taxon>Dikarya</taxon>
        <taxon>Basidiomycota</taxon>
        <taxon>Agaricomycotina</taxon>
        <taxon>Agaricomycetes</taxon>
        <taxon>Agaricomycetidae</taxon>
        <taxon>Agaricales</taxon>
        <taxon>Marasmiineae</taxon>
        <taxon>Mycenaceae</taxon>
        <taxon>Mycena</taxon>
    </lineage>
</organism>
<dbReference type="InterPro" id="IPR001810">
    <property type="entry name" value="F-box_dom"/>
</dbReference>
<proteinExistence type="predicted"/>
<gene>
    <name evidence="3" type="ORF">B0H17DRAFT_1207293</name>
    <name evidence="2" type="ORF">B0H17DRAFT_1214140</name>
</gene>
<evidence type="ECO:0000313" key="4">
    <source>
        <dbReference type="Proteomes" id="UP001221757"/>
    </source>
</evidence>
<name>A0AAD7G827_MYCRO</name>
<dbReference type="PROSITE" id="PS50181">
    <property type="entry name" value="FBOX"/>
    <property type="match status" value="1"/>
</dbReference>
<accession>A0AAD7G827</accession>
<dbReference type="InterPro" id="IPR036047">
    <property type="entry name" value="F-box-like_dom_sf"/>
</dbReference>
<keyword evidence="4" id="KW-1185">Reference proteome</keyword>
<dbReference type="Pfam" id="PF12937">
    <property type="entry name" value="F-box-like"/>
    <property type="match status" value="1"/>
</dbReference>
<sequence>MALLRFPNEILLKIFSHLALKALISSQGVSQLWQGLVPLAELGLTWRALLEFYIRVIDEPVFLRTRPWVLDHFRPFDREAYIDAIRDQHNYVPHEFRMSIIELPEKAVVGCAWPGFPNGRRGNNADGASQKVVRSLARECSSICPVIP</sequence>
<evidence type="ECO:0000313" key="3">
    <source>
        <dbReference type="EMBL" id="KAJ7676448.1"/>
    </source>
</evidence>
<dbReference type="Gene3D" id="1.20.1280.50">
    <property type="match status" value="1"/>
</dbReference>
<dbReference type="EMBL" id="JARKIE010000142">
    <property type="protein sequence ID" value="KAJ7676448.1"/>
    <property type="molecule type" value="Genomic_DNA"/>
</dbReference>
<protein>
    <recommendedName>
        <fullName evidence="1">F-box domain-containing protein</fullName>
    </recommendedName>
</protein>
<dbReference type="AlphaFoldDB" id="A0AAD7G827"/>
<evidence type="ECO:0000313" key="2">
    <source>
        <dbReference type="EMBL" id="KAJ7655353.1"/>
    </source>
</evidence>
<dbReference type="Proteomes" id="UP001221757">
    <property type="component" value="Unassembled WGS sequence"/>
</dbReference>
<comment type="caution">
    <text evidence="3">The sequence shown here is derived from an EMBL/GenBank/DDBJ whole genome shotgun (WGS) entry which is preliminary data.</text>
</comment>
<dbReference type="SUPFAM" id="SSF81383">
    <property type="entry name" value="F-box domain"/>
    <property type="match status" value="1"/>
</dbReference>
<evidence type="ECO:0000259" key="1">
    <source>
        <dbReference type="PROSITE" id="PS50181"/>
    </source>
</evidence>
<feature type="domain" description="F-box" evidence="1">
    <location>
        <begin position="1"/>
        <end position="49"/>
    </location>
</feature>
<dbReference type="EMBL" id="JARKIE010000313">
    <property type="protein sequence ID" value="KAJ7655353.1"/>
    <property type="molecule type" value="Genomic_DNA"/>
</dbReference>
<reference evidence="3" key="1">
    <citation type="submission" date="2023-03" db="EMBL/GenBank/DDBJ databases">
        <title>Massive genome expansion in bonnet fungi (Mycena s.s.) driven by repeated elements and novel gene families across ecological guilds.</title>
        <authorList>
            <consortium name="Lawrence Berkeley National Laboratory"/>
            <person name="Harder C.B."/>
            <person name="Miyauchi S."/>
            <person name="Viragh M."/>
            <person name="Kuo A."/>
            <person name="Thoen E."/>
            <person name="Andreopoulos B."/>
            <person name="Lu D."/>
            <person name="Skrede I."/>
            <person name="Drula E."/>
            <person name="Henrissat B."/>
            <person name="Morin E."/>
            <person name="Kohler A."/>
            <person name="Barry K."/>
            <person name="LaButti K."/>
            <person name="Morin E."/>
            <person name="Salamov A."/>
            <person name="Lipzen A."/>
            <person name="Mereny Z."/>
            <person name="Hegedus B."/>
            <person name="Baldrian P."/>
            <person name="Stursova M."/>
            <person name="Weitz H."/>
            <person name="Taylor A."/>
            <person name="Grigoriev I.V."/>
            <person name="Nagy L.G."/>
            <person name="Martin F."/>
            <person name="Kauserud H."/>
        </authorList>
    </citation>
    <scope>NUCLEOTIDE SEQUENCE</scope>
    <source>
        <strain evidence="3">CBHHK067</strain>
    </source>
</reference>